<dbReference type="Proteomes" id="UP000037023">
    <property type="component" value="Unassembled WGS sequence"/>
</dbReference>
<dbReference type="InterPro" id="IPR041916">
    <property type="entry name" value="Anti_sigma_zinc_sf"/>
</dbReference>
<feature type="region of interest" description="Disordered" evidence="3">
    <location>
        <begin position="213"/>
        <end position="237"/>
    </location>
</feature>
<dbReference type="OrthoDB" id="4350643at2"/>
<dbReference type="EMBL" id="LGUP01000119">
    <property type="protein sequence ID" value="KOG28104.1"/>
    <property type="molecule type" value="Genomic_DNA"/>
</dbReference>
<dbReference type="PATRIC" id="fig|1938.6.peg.3146"/>
<evidence type="ECO:0000256" key="2">
    <source>
        <dbReference type="ARBA" id="ARBA00023163"/>
    </source>
</evidence>
<keyword evidence="1" id="KW-0805">Transcription regulation</keyword>
<evidence type="ECO:0000256" key="3">
    <source>
        <dbReference type="SAM" id="MobiDB-lite"/>
    </source>
</evidence>
<accession>A0A0L8KQV1</accession>
<dbReference type="AlphaFoldDB" id="A0A0L8KQV1"/>
<keyword evidence="4" id="KW-0472">Membrane</keyword>
<sequence>MTSTAGKADTTQHPDVSEISDLAEGLLSPTRSTAVRRHLDACPLCADVRSSLEEIRGLLGTLPGPPRMPADITGRIDAALAAEALLNSTAPESEAPVSRETSRSSDETTPPARVPSPAPDRPAGGPRAGTGPGRPGKPRRRRIALLPTLGAAFGAVILGTSLYLSQAGNLTADDSASDTKKADTVAGAALSPFSGAPVEDRVHELLAGDAVAKTPQGIGPESMSTETIPSTPQRNRDAAVPRCVLAGTGRTDPVLGHERGEYQGVPAYLLVLPDPSDSTRVQAYVVDASCADRSGDGAGPAAEILLSQTYPRS</sequence>
<evidence type="ECO:0000313" key="5">
    <source>
        <dbReference type="EMBL" id="KOG28104.1"/>
    </source>
</evidence>
<evidence type="ECO:0008006" key="7">
    <source>
        <dbReference type="Google" id="ProtNLM"/>
    </source>
</evidence>
<comment type="caution">
    <text evidence="5">The sequence shown here is derived from an EMBL/GenBank/DDBJ whole genome shotgun (WGS) entry which is preliminary data.</text>
</comment>
<keyword evidence="4" id="KW-1133">Transmembrane helix</keyword>
<organism evidence="5 6">
    <name type="scientific">Streptomyces viridochromogenes</name>
    <dbReference type="NCBI Taxonomy" id="1938"/>
    <lineage>
        <taxon>Bacteria</taxon>
        <taxon>Bacillati</taxon>
        <taxon>Actinomycetota</taxon>
        <taxon>Actinomycetes</taxon>
        <taxon>Kitasatosporales</taxon>
        <taxon>Streptomycetaceae</taxon>
        <taxon>Streptomyces</taxon>
    </lineage>
</organism>
<feature type="region of interest" description="Disordered" evidence="3">
    <location>
        <begin position="87"/>
        <end position="140"/>
    </location>
</feature>
<protein>
    <recommendedName>
        <fullName evidence="7">Zinc-finger domain-containing protein</fullName>
    </recommendedName>
</protein>
<keyword evidence="2" id="KW-0804">Transcription</keyword>
<name>A0A0L8KQV1_STRVR</name>
<gene>
    <name evidence="5" type="ORF">ADK34_14555</name>
</gene>
<feature type="region of interest" description="Disordered" evidence="3">
    <location>
        <begin position="1"/>
        <end position="21"/>
    </location>
</feature>
<dbReference type="Gene3D" id="1.10.10.1320">
    <property type="entry name" value="Anti-sigma factor, zinc-finger domain"/>
    <property type="match status" value="1"/>
</dbReference>
<dbReference type="RefSeq" id="WP_033201450.1">
    <property type="nucleotide sequence ID" value="NZ_LGUP01000119.1"/>
</dbReference>
<keyword evidence="4" id="KW-0812">Transmembrane</keyword>
<evidence type="ECO:0000256" key="1">
    <source>
        <dbReference type="ARBA" id="ARBA00023015"/>
    </source>
</evidence>
<feature type="compositionally biased region" description="Polar residues" evidence="3">
    <location>
        <begin position="222"/>
        <end position="233"/>
    </location>
</feature>
<proteinExistence type="predicted"/>
<reference evidence="5 6" key="1">
    <citation type="submission" date="2015-06" db="EMBL/GenBank/DDBJ databases">
        <authorList>
            <person name="Hoefler B.C."/>
            <person name="Straight P.D."/>
        </authorList>
    </citation>
    <scope>NUCLEOTIDE SEQUENCE [LARGE SCALE GENOMIC DNA]</scope>
    <source>
        <strain evidence="5 6">NRRL 3427</strain>
    </source>
</reference>
<feature type="transmembrane region" description="Helical" evidence="4">
    <location>
        <begin position="143"/>
        <end position="164"/>
    </location>
</feature>
<evidence type="ECO:0000256" key="4">
    <source>
        <dbReference type="SAM" id="Phobius"/>
    </source>
</evidence>
<evidence type="ECO:0000313" key="6">
    <source>
        <dbReference type="Proteomes" id="UP000037023"/>
    </source>
</evidence>